<sequence>MSLEEFIKSPWAKSSTHSAYETSFLHMRPAPEYASGEVLLASTYRYIGFSKDIISEGKVPASGREFQKKLDKGTRGRGVPETSIDPDTWKRIVTGTLRSPKQPNQTAKRFLQISPVVPDAALYSLSARLSANSWNPGALIARILQFGEPVEADVEKNVDQLFHSLSVDDNDDIWARFLQQEFESWRSKDTQGAWAKPRKLERDEAVKAWHRSSTSIPAGRFTKDFLQVLSLKKYLTRRQWVSMLEAVLRLGSASHILWVCRVNAECFKLMRNALDGKAIPTSEEISNTLGSAQGFWRYGQYSSGTITEAATGFVKARVGINLLLHQLEETFGTKLDADCLSNIDSITKLVNWLSDKETIAKFDIDAFRKNYQDVIESDPRIVAGKKGISSNVKEFLQHVLGQRQTAEAGLDSYDQGYFLAKKGASKSARWIVSLGPVSVLALVHACTHNAKGPRTIDNLCQHLSEYGIEIDAQEVTDSKLGQTLRNLGLVLDSPDAEGGMVLINPFELMVEEAVE</sequence>
<dbReference type="Proteomes" id="UP000254266">
    <property type="component" value="Unassembled WGS sequence"/>
</dbReference>
<evidence type="ECO:0000313" key="2">
    <source>
        <dbReference type="Proteomes" id="UP000254266"/>
    </source>
</evidence>
<comment type="caution">
    <text evidence="1">The sequence shown here is derived from an EMBL/GenBank/DDBJ whole genome shotgun (WGS) entry which is preliminary data.</text>
</comment>
<accession>A0A370DN25</accession>
<protein>
    <submittedName>
        <fullName evidence="1">Uncharacterized protein</fullName>
    </submittedName>
</protein>
<reference evidence="1 2" key="1">
    <citation type="journal article" date="2018" name="ISME J.">
        <title>Endosymbiont genomes yield clues of tubeworm success.</title>
        <authorList>
            <person name="Li Y."/>
            <person name="Liles M.R."/>
            <person name="Halanych K.M."/>
        </authorList>
    </citation>
    <scope>NUCLEOTIDE SEQUENCE [LARGE SCALE GENOMIC DNA]</scope>
    <source>
        <strain evidence="1">A1464</strain>
    </source>
</reference>
<dbReference type="EMBL" id="QFXC01000002">
    <property type="protein sequence ID" value="RDH85970.1"/>
    <property type="molecule type" value="Genomic_DNA"/>
</dbReference>
<evidence type="ECO:0000313" key="1">
    <source>
        <dbReference type="EMBL" id="RDH85970.1"/>
    </source>
</evidence>
<keyword evidence="2" id="KW-1185">Reference proteome</keyword>
<dbReference type="AlphaFoldDB" id="A0A370DN25"/>
<proteinExistence type="predicted"/>
<organism evidence="1 2">
    <name type="scientific">endosymbiont of Galathealinum brachiosum</name>
    <dbReference type="NCBI Taxonomy" id="2200906"/>
    <lineage>
        <taxon>Bacteria</taxon>
        <taxon>Pseudomonadati</taxon>
        <taxon>Pseudomonadota</taxon>
        <taxon>Gammaproteobacteria</taxon>
        <taxon>sulfur-oxidizing symbionts</taxon>
    </lineage>
</organism>
<gene>
    <name evidence="1" type="ORF">DIZ80_00395</name>
</gene>
<name>A0A370DN25_9GAMM</name>